<evidence type="ECO:0000256" key="9">
    <source>
        <dbReference type="ARBA" id="ARBA00023004"/>
    </source>
</evidence>
<feature type="chain" id="PRO_5010882050" description="cholesterol 7-desaturase" evidence="17">
    <location>
        <begin position="19"/>
        <end position="480"/>
    </location>
</feature>
<dbReference type="EC" id="1.14.19.21" evidence="14"/>
<keyword evidence="6" id="KW-0479">Metal-binding</keyword>
<evidence type="ECO:0000256" key="6">
    <source>
        <dbReference type="ARBA" id="ARBA00022723"/>
    </source>
</evidence>
<dbReference type="EnsemblMetazoa" id="Aqu2.1.34218_001">
    <property type="protein sequence ID" value="Aqu2.1.34218_001"/>
    <property type="gene ID" value="Aqu2.1.34218"/>
</dbReference>
<dbReference type="AlphaFoldDB" id="A0A1X7V2I7"/>
<keyword evidence="17" id="KW-0732">Signal</keyword>
<comment type="catalytic activity">
    <reaction evidence="15">
        <text>cholesterol + NADH + O2 + H(+) = 7-dehydrocholesterol + NAD(+) + 2 H2O</text>
        <dbReference type="Rhea" id="RHEA:51644"/>
        <dbReference type="ChEBI" id="CHEBI:15377"/>
        <dbReference type="ChEBI" id="CHEBI:15378"/>
        <dbReference type="ChEBI" id="CHEBI:15379"/>
        <dbReference type="ChEBI" id="CHEBI:16113"/>
        <dbReference type="ChEBI" id="CHEBI:17759"/>
        <dbReference type="ChEBI" id="CHEBI:57540"/>
        <dbReference type="ChEBI" id="CHEBI:57945"/>
        <dbReference type="EC" id="1.14.19.21"/>
    </reaction>
    <physiologicalReaction direction="left-to-right" evidence="15">
        <dbReference type="Rhea" id="RHEA:51645"/>
    </physiologicalReaction>
</comment>
<dbReference type="GO" id="GO:0046872">
    <property type="term" value="F:metal ion binding"/>
    <property type="evidence" value="ECO:0007669"/>
    <property type="project" value="UniProtKB-KW"/>
</dbReference>
<dbReference type="SUPFAM" id="SSF55961">
    <property type="entry name" value="Bet v1-like"/>
    <property type="match status" value="1"/>
</dbReference>
<evidence type="ECO:0000256" key="1">
    <source>
        <dbReference type="ARBA" id="ARBA00001962"/>
    </source>
</evidence>
<dbReference type="Gene3D" id="3.90.380.10">
    <property type="entry name" value="Naphthalene 1,2-dioxygenase Alpha Subunit, Chain A, domain 1"/>
    <property type="match status" value="1"/>
</dbReference>
<evidence type="ECO:0000256" key="13">
    <source>
        <dbReference type="ARBA" id="ARBA00025729"/>
    </source>
</evidence>
<comment type="pathway">
    <text evidence="3">Hormone biosynthesis.</text>
</comment>
<dbReference type="PROSITE" id="PS51296">
    <property type="entry name" value="RIESKE"/>
    <property type="match status" value="1"/>
</dbReference>
<reference evidence="20" key="1">
    <citation type="journal article" date="2010" name="Nature">
        <title>The Amphimedon queenslandica genome and the evolution of animal complexity.</title>
        <authorList>
            <person name="Srivastava M."/>
            <person name="Simakov O."/>
            <person name="Chapman J."/>
            <person name="Fahey B."/>
            <person name="Gauthier M.E."/>
            <person name="Mitros T."/>
            <person name="Richards G.S."/>
            <person name="Conaco C."/>
            <person name="Dacre M."/>
            <person name="Hellsten U."/>
            <person name="Larroux C."/>
            <person name="Putnam N.H."/>
            <person name="Stanke M."/>
            <person name="Adamska M."/>
            <person name="Darling A."/>
            <person name="Degnan S.M."/>
            <person name="Oakley T.H."/>
            <person name="Plachetzki D.C."/>
            <person name="Zhai Y."/>
            <person name="Adamski M."/>
            <person name="Calcino A."/>
            <person name="Cummins S.F."/>
            <person name="Goodstein D.M."/>
            <person name="Harris C."/>
            <person name="Jackson D.J."/>
            <person name="Leys S.P."/>
            <person name="Shu S."/>
            <person name="Woodcroft B.J."/>
            <person name="Vervoort M."/>
            <person name="Kosik K.S."/>
            <person name="Manning G."/>
            <person name="Degnan B.M."/>
            <person name="Rokhsar D.S."/>
        </authorList>
    </citation>
    <scope>NUCLEOTIDE SEQUENCE [LARGE SCALE GENOMIC DNA]</scope>
</reference>
<evidence type="ECO:0000256" key="10">
    <source>
        <dbReference type="ARBA" id="ARBA00023014"/>
    </source>
</evidence>
<evidence type="ECO:0000313" key="19">
    <source>
        <dbReference type="EnsemblMetazoa" id="Aqu2.1.34218_001"/>
    </source>
</evidence>
<dbReference type="Gene3D" id="2.102.10.10">
    <property type="entry name" value="Rieske [2Fe-2S] iron-sulphur domain"/>
    <property type="match status" value="1"/>
</dbReference>
<keyword evidence="11" id="KW-0472">Membrane</keyword>
<keyword evidence="8" id="KW-0560">Oxidoreductase</keyword>
<dbReference type="STRING" id="400682.A0A1X7V2I7"/>
<organism evidence="19">
    <name type="scientific">Amphimedon queenslandica</name>
    <name type="common">Sponge</name>
    <dbReference type="NCBI Taxonomy" id="400682"/>
    <lineage>
        <taxon>Eukaryota</taxon>
        <taxon>Metazoa</taxon>
        <taxon>Porifera</taxon>
        <taxon>Demospongiae</taxon>
        <taxon>Heteroscleromorpha</taxon>
        <taxon>Haplosclerida</taxon>
        <taxon>Niphatidae</taxon>
        <taxon>Amphimedon</taxon>
    </lineage>
</organism>
<evidence type="ECO:0000256" key="15">
    <source>
        <dbReference type="ARBA" id="ARBA00047853"/>
    </source>
</evidence>
<evidence type="ECO:0000256" key="2">
    <source>
        <dbReference type="ARBA" id="ARBA00004370"/>
    </source>
</evidence>
<dbReference type="GO" id="GO:0016020">
    <property type="term" value="C:membrane"/>
    <property type="evidence" value="ECO:0007669"/>
    <property type="project" value="UniProtKB-SubCell"/>
</dbReference>
<feature type="domain" description="Rieske" evidence="18">
    <location>
        <begin position="139"/>
        <end position="244"/>
    </location>
</feature>
<dbReference type="PANTHER" id="PTHR21266:SF32">
    <property type="entry name" value="CHOLESTEROL 7-DESATURASE NVD"/>
    <property type="match status" value="1"/>
</dbReference>
<evidence type="ECO:0000256" key="3">
    <source>
        <dbReference type="ARBA" id="ARBA00004972"/>
    </source>
</evidence>
<dbReference type="InterPro" id="IPR050584">
    <property type="entry name" value="Cholesterol_7-desaturase"/>
</dbReference>
<dbReference type="SUPFAM" id="SSF50022">
    <property type="entry name" value="ISP domain"/>
    <property type="match status" value="1"/>
</dbReference>
<evidence type="ECO:0000256" key="7">
    <source>
        <dbReference type="ARBA" id="ARBA00022989"/>
    </source>
</evidence>
<dbReference type="KEGG" id="aqu:100634894"/>
<evidence type="ECO:0000256" key="12">
    <source>
        <dbReference type="ARBA" id="ARBA00025712"/>
    </source>
</evidence>
<evidence type="ECO:0000256" key="14">
    <source>
        <dbReference type="ARBA" id="ARBA00026095"/>
    </source>
</evidence>
<evidence type="ECO:0000256" key="8">
    <source>
        <dbReference type="ARBA" id="ARBA00023002"/>
    </source>
</evidence>
<dbReference type="GO" id="GO:0170056">
    <property type="term" value="F:cholesterol 7-desaturase [NAD(P)H] activity"/>
    <property type="evidence" value="ECO:0007669"/>
    <property type="project" value="UniProtKB-EC"/>
</dbReference>
<dbReference type="GO" id="GO:0008203">
    <property type="term" value="P:cholesterol metabolic process"/>
    <property type="evidence" value="ECO:0007669"/>
    <property type="project" value="InterPro"/>
</dbReference>
<sequence>MAMSKGALLFGLFHLLAALSIAHLYRTSIGSFDGECKANTTCTSPTIKLIDLFSPSLLQLELSSSLRWIAIAGALVYTSWILYKLYQALVGTPDIVFKPAERDIGYLQTPGKTKKEIANMVRRKRVVGDIPPPYPNGWYEVMRSSELSPGCSKAISMNGLHLAVFRSSDDKKQVFVTDAYCPHLGANLGVGGRVYGNCIECPFHGWQFDGETGQCTSVPYAAKVPNFVKIKVWPSKEVNGLILVWYDAEGRDPYFMIPELQEIKKGQWKYRGRSVHYINCHLEDISENGADVSHLKAIHETGVQAGCHTEFRKSTWLGRIITHEWEVNWEACPPPRTHVGHMELKLINKLFGRWRIKPLDFHVSVDQVGPGVVLLYFKHFIGKGIFIQTTVPEEPLLQRFTHYIYCDWWIPTFIATWFLLKGDATQIERDALVWVNKRYVGTPSLVKEDHLILAHRRWFQQFYTENSVKMSFKNDSDLSW</sequence>
<dbReference type="UniPathway" id="UPA01020"/>
<comment type="subcellular location">
    <subcellularLocation>
        <location evidence="2">Membrane</location>
    </subcellularLocation>
</comment>
<protein>
    <recommendedName>
        <fullName evidence="14">cholesterol 7-desaturase</fullName>
        <ecNumber evidence="14">1.14.19.21</ecNumber>
    </recommendedName>
</protein>
<dbReference type="PANTHER" id="PTHR21266">
    <property type="entry name" value="IRON-SULFUR DOMAIN CONTAINING PROTEIN"/>
    <property type="match status" value="1"/>
</dbReference>
<dbReference type="InterPro" id="IPR036922">
    <property type="entry name" value="Rieske_2Fe-2S_sf"/>
</dbReference>
<evidence type="ECO:0000256" key="5">
    <source>
        <dbReference type="ARBA" id="ARBA00022714"/>
    </source>
</evidence>
<dbReference type="Proteomes" id="UP000007879">
    <property type="component" value="Unassembled WGS sequence"/>
</dbReference>
<dbReference type="GO" id="GO:0005737">
    <property type="term" value="C:cytoplasm"/>
    <property type="evidence" value="ECO:0007669"/>
    <property type="project" value="TreeGrafter"/>
</dbReference>
<keyword evidence="10" id="KW-0411">Iron-sulfur</keyword>
<dbReference type="Pfam" id="PF19298">
    <property type="entry name" value="KshA_C"/>
    <property type="match status" value="1"/>
</dbReference>
<keyword evidence="4" id="KW-0812">Transmembrane</keyword>
<comment type="pathway">
    <text evidence="12">Steroid hormone biosynthesis; dafachronic acid biosynthesis.</text>
</comment>
<gene>
    <name evidence="19" type="primary">100634894</name>
</gene>
<comment type="similarity">
    <text evidence="13">Belongs to the cholesterol 7-desaturase family.</text>
</comment>
<dbReference type="OrthoDB" id="426882at2759"/>
<comment type="catalytic activity">
    <reaction evidence="16">
        <text>cholesterol + NADPH + O2 + H(+) = 7-dehydrocholesterol + NADP(+) + 2 H2O</text>
        <dbReference type="Rhea" id="RHEA:45024"/>
        <dbReference type="ChEBI" id="CHEBI:15377"/>
        <dbReference type="ChEBI" id="CHEBI:15378"/>
        <dbReference type="ChEBI" id="CHEBI:15379"/>
        <dbReference type="ChEBI" id="CHEBI:16113"/>
        <dbReference type="ChEBI" id="CHEBI:17759"/>
        <dbReference type="ChEBI" id="CHEBI:57783"/>
        <dbReference type="ChEBI" id="CHEBI:58349"/>
        <dbReference type="EC" id="1.14.19.21"/>
    </reaction>
    <physiologicalReaction direction="left-to-right" evidence="16">
        <dbReference type="Rhea" id="RHEA:45025"/>
    </physiologicalReaction>
</comment>
<feature type="signal peptide" evidence="17">
    <location>
        <begin position="1"/>
        <end position="18"/>
    </location>
</feature>
<evidence type="ECO:0000259" key="18">
    <source>
        <dbReference type="PROSITE" id="PS51296"/>
    </source>
</evidence>
<evidence type="ECO:0000256" key="16">
    <source>
        <dbReference type="ARBA" id="ARBA00049548"/>
    </source>
</evidence>
<keyword evidence="7" id="KW-1133">Transmembrane helix</keyword>
<dbReference type="GO" id="GO:0051537">
    <property type="term" value="F:2 iron, 2 sulfur cluster binding"/>
    <property type="evidence" value="ECO:0007669"/>
    <property type="project" value="UniProtKB-KW"/>
</dbReference>
<evidence type="ECO:0000256" key="4">
    <source>
        <dbReference type="ARBA" id="ARBA00022692"/>
    </source>
</evidence>
<dbReference type="Pfam" id="PF00355">
    <property type="entry name" value="Rieske"/>
    <property type="match status" value="1"/>
</dbReference>
<evidence type="ECO:0000256" key="11">
    <source>
        <dbReference type="ARBA" id="ARBA00023136"/>
    </source>
</evidence>
<keyword evidence="20" id="KW-1185">Reference proteome</keyword>
<accession>A0A1X7V2I7</accession>
<evidence type="ECO:0000313" key="20">
    <source>
        <dbReference type="Proteomes" id="UP000007879"/>
    </source>
</evidence>
<dbReference type="InParanoid" id="A0A1X7V2I7"/>
<comment type="cofactor">
    <cofactor evidence="1">
        <name>Fe cation</name>
        <dbReference type="ChEBI" id="CHEBI:24875"/>
    </cofactor>
</comment>
<dbReference type="EnsemblMetazoa" id="XM_003385889.3">
    <property type="protein sequence ID" value="XP_003385937.1"/>
    <property type="gene ID" value="LOC100634894"/>
</dbReference>
<keyword evidence="5" id="KW-0001">2Fe-2S</keyword>
<keyword evidence="9" id="KW-0408">Iron</keyword>
<dbReference type="InterPro" id="IPR017941">
    <property type="entry name" value="Rieske_2Fe-2S"/>
</dbReference>
<dbReference type="InterPro" id="IPR045605">
    <property type="entry name" value="KshA-like_C"/>
</dbReference>
<proteinExistence type="inferred from homology"/>
<name>A0A1X7V2I7_AMPQE</name>
<evidence type="ECO:0000256" key="17">
    <source>
        <dbReference type="SAM" id="SignalP"/>
    </source>
</evidence>
<reference evidence="19" key="2">
    <citation type="submission" date="2017-05" db="UniProtKB">
        <authorList>
            <consortium name="EnsemblMetazoa"/>
        </authorList>
    </citation>
    <scope>IDENTIFICATION</scope>
</reference>